<dbReference type="EMBL" id="OBEL01000010">
    <property type="protein sequence ID" value="SNZ21661.1"/>
    <property type="molecule type" value="Genomic_DNA"/>
</dbReference>
<dbReference type="GO" id="GO:0004797">
    <property type="term" value="F:thymidine kinase activity"/>
    <property type="evidence" value="ECO:0007669"/>
    <property type="project" value="UniProtKB-UniRule"/>
</dbReference>
<dbReference type="Gene3D" id="3.30.60.20">
    <property type="match status" value="1"/>
</dbReference>
<feature type="binding site" evidence="8">
    <location>
        <position position="145"/>
    </location>
    <ligand>
        <name>Zn(2+)</name>
        <dbReference type="ChEBI" id="CHEBI:29105"/>
    </ligand>
</feature>
<dbReference type="GO" id="GO:0005524">
    <property type="term" value="F:ATP binding"/>
    <property type="evidence" value="ECO:0007669"/>
    <property type="project" value="UniProtKB-UniRule"/>
</dbReference>
<dbReference type="GO" id="GO:0071897">
    <property type="term" value="P:DNA biosynthetic process"/>
    <property type="evidence" value="ECO:0007669"/>
    <property type="project" value="UniProtKB-KW"/>
</dbReference>
<sequence length="220" mass="24777">MAKLYFTYSAMNAGKSTLLLQASYNYAERGMKTLLYTAALDNRTRVGEISSRIGLKAEAFIFQTDTDLFAHISEQTAQERPDCIFFDEAQFLSEEQVWQLGRVADELHVPIMCYGLRTDFQGELFPGSQRLLAIADELREARTICWCGRKASMVVRIDGDGKVIEEGEQVVIGGEESYISLCRKHWSAKDLGGKDRSNPQGNLHLEDLLDPQGDLELEKN</sequence>
<dbReference type="GO" id="GO:0008270">
    <property type="term" value="F:zinc ion binding"/>
    <property type="evidence" value="ECO:0007669"/>
    <property type="project" value="UniProtKB-UniRule"/>
</dbReference>
<protein>
    <recommendedName>
        <fullName evidence="2 8">Thymidine kinase</fullName>
        <ecNumber evidence="2 8">2.7.1.21</ecNumber>
    </recommendedName>
</protein>
<feature type="active site" description="Proton acceptor" evidence="8 9">
    <location>
        <position position="88"/>
    </location>
</feature>
<keyword evidence="14" id="KW-1185">Reference proteome</keyword>
<dbReference type="OrthoDB" id="9781579at2"/>
<dbReference type="AlphaFoldDB" id="A0A285PP07"/>
<accession>A0A285PP07</accession>
<feature type="binding site" evidence="10">
    <location>
        <position position="178"/>
    </location>
    <ligand>
        <name>substrate</name>
    </ligand>
</feature>
<feature type="binding site" evidence="8">
    <location>
        <position position="185"/>
    </location>
    <ligand>
        <name>Zn(2+)</name>
        <dbReference type="ChEBI" id="CHEBI:29105"/>
    </ligand>
</feature>
<organism evidence="13 14">
    <name type="scientific">Cohaesibacter gelatinilyticus</name>
    <dbReference type="NCBI Taxonomy" id="372072"/>
    <lineage>
        <taxon>Bacteria</taxon>
        <taxon>Pseudomonadati</taxon>
        <taxon>Pseudomonadota</taxon>
        <taxon>Alphaproteobacteria</taxon>
        <taxon>Hyphomicrobiales</taxon>
        <taxon>Cohaesibacteraceae</taxon>
    </lineage>
</organism>
<evidence type="ECO:0000256" key="7">
    <source>
        <dbReference type="ARBA" id="ARBA00022840"/>
    </source>
</evidence>
<dbReference type="SUPFAM" id="SSF57716">
    <property type="entry name" value="Glucocorticoid receptor-like (DNA-binding domain)"/>
    <property type="match status" value="1"/>
</dbReference>
<keyword evidence="4 8" id="KW-0808">Transferase</keyword>
<dbReference type="HAMAP" id="MF_00124">
    <property type="entry name" value="Thymidine_kinase"/>
    <property type="match status" value="1"/>
</dbReference>
<dbReference type="RefSeq" id="WP_097156050.1">
    <property type="nucleotide sequence ID" value="NZ_OBEL01000010.1"/>
</dbReference>
<comment type="similarity">
    <text evidence="1 8 12">Belongs to the thymidine kinase family.</text>
</comment>
<comment type="subunit">
    <text evidence="8">Homotetramer.</text>
</comment>
<evidence type="ECO:0000256" key="9">
    <source>
        <dbReference type="PIRSR" id="PIRSR035805-1"/>
    </source>
</evidence>
<evidence type="ECO:0000313" key="14">
    <source>
        <dbReference type="Proteomes" id="UP000219439"/>
    </source>
</evidence>
<feature type="binding site" evidence="8">
    <location>
        <position position="182"/>
    </location>
    <ligand>
        <name>Zn(2+)</name>
        <dbReference type="ChEBI" id="CHEBI:29105"/>
    </ligand>
</feature>
<comment type="catalytic activity">
    <reaction evidence="8 11">
        <text>thymidine + ATP = dTMP + ADP + H(+)</text>
        <dbReference type="Rhea" id="RHEA:19129"/>
        <dbReference type="ChEBI" id="CHEBI:15378"/>
        <dbReference type="ChEBI" id="CHEBI:17748"/>
        <dbReference type="ChEBI" id="CHEBI:30616"/>
        <dbReference type="ChEBI" id="CHEBI:63528"/>
        <dbReference type="ChEBI" id="CHEBI:456216"/>
        <dbReference type="EC" id="2.7.1.21"/>
    </reaction>
</comment>
<proteinExistence type="inferred from homology"/>
<keyword evidence="6 8" id="KW-0418">Kinase</keyword>
<feature type="binding site" evidence="8">
    <location>
        <position position="147"/>
    </location>
    <ligand>
        <name>Zn(2+)</name>
        <dbReference type="ChEBI" id="CHEBI:29105"/>
    </ligand>
</feature>
<dbReference type="InterPro" id="IPR001267">
    <property type="entry name" value="Thymidine_kinase"/>
</dbReference>
<keyword evidence="7 8" id="KW-0067">ATP-binding</keyword>
<dbReference type="SUPFAM" id="SSF52540">
    <property type="entry name" value="P-loop containing nucleoside triphosphate hydrolases"/>
    <property type="match status" value="1"/>
</dbReference>
<gene>
    <name evidence="8" type="primary">tdk</name>
    <name evidence="13" type="ORF">SAMN06265368_4786</name>
</gene>
<dbReference type="PANTHER" id="PTHR11441">
    <property type="entry name" value="THYMIDINE KINASE"/>
    <property type="match status" value="1"/>
</dbReference>
<evidence type="ECO:0000313" key="13">
    <source>
        <dbReference type="EMBL" id="SNZ21661.1"/>
    </source>
</evidence>
<evidence type="ECO:0000256" key="4">
    <source>
        <dbReference type="ARBA" id="ARBA00022679"/>
    </source>
</evidence>
<keyword evidence="8" id="KW-0862">Zinc</keyword>
<dbReference type="Pfam" id="PF00265">
    <property type="entry name" value="TK"/>
    <property type="match status" value="1"/>
</dbReference>
<evidence type="ECO:0000256" key="8">
    <source>
        <dbReference type="HAMAP-Rule" id="MF_00124"/>
    </source>
</evidence>
<dbReference type="PIRSF" id="PIRSF035805">
    <property type="entry name" value="TK_cell"/>
    <property type="match status" value="1"/>
</dbReference>
<evidence type="ECO:0000256" key="2">
    <source>
        <dbReference type="ARBA" id="ARBA00012118"/>
    </source>
</evidence>
<keyword evidence="8" id="KW-0963">Cytoplasm</keyword>
<keyword evidence="3 8" id="KW-0237">DNA synthesis</keyword>
<dbReference type="Proteomes" id="UP000219439">
    <property type="component" value="Unassembled WGS sequence"/>
</dbReference>
<evidence type="ECO:0000256" key="10">
    <source>
        <dbReference type="PIRSR" id="PIRSR035805-2"/>
    </source>
</evidence>
<evidence type="ECO:0000256" key="6">
    <source>
        <dbReference type="ARBA" id="ARBA00022777"/>
    </source>
</evidence>
<evidence type="ECO:0000256" key="3">
    <source>
        <dbReference type="ARBA" id="ARBA00022634"/>
    </source>
</evidence>
<evidence type="ECO:0000256" key="1">
    <source>
        <dbReference type="ARBA" id="ARBA00007587"/>
    </source>
</evidence>
<reference evidence="13 14" key="1">
    <citation type="submission" date="2017-09" db="EMBL/GenBank/DDBJ databases">
        <authorList>
            <person name="Ehlers B."/>
            <person name="Leendertz F.H."/>
        </authorList>
    </citation>
    <scope>NUCLEOTIDE SEQUENCE [LARGE SCALE GENOMIC DNA]</scope>
    <source>
        <strain evidence="13 14">DSM 18289</strain>
    </source>
</reference>
<dbReference type="InterPro" id="IPR027417">
    <property type="entry name" value="P-loop_NTPase"/>
</dbReference>
<keyword evidence="5 8" id="KW-0547">Nucleotide-binding</keyword>
<dbReference type="PANTHER" id="PTHR11441:SF0">
    <property type="entry name" value="THYMIDINE KINASE, CYTOSOLIC"/>
    <property type="match status" value="1"/>
</dbReference>
<dbReference type="Gene3D" id="3.40.50.300">
    <property type="entry name" value="P-loop containing nucleotide triphosphate hydrolases"/>
    <property type="match status" value="1"/>
</dbReference>
<evidence type="ECO:0000256" key="12">
    <source>
        <dbReference type="RuleBase" id="RU004165"/>
    </source>
</evidence>
<name>A0A285PP07_9HYPH</name>
<evidence type="ECO:0000256" key="11">
    <source>
        <dbReference type="RuleBase" id="RU000544"/>
    </source>
</evidence>
<dbReference type="GO" id="GO:0005829">
    <property type="term" value="C:cytosol"/>
    <property type="evidence" value="ECO:0007669"/>
    <property type="project" value="TreeGrafter"/>
</dbReference>
<keyword evidence="8" id="KW-0479">Metal-binding</keyword>
<feature type="binding site" evidence="8">
    <location>
        <begin position="9"/>
        <end position="16"/>
    </location>
    <ligand>
        <name>ATP</name>
        <dbReference type="ChEBI" id="CHEBI:30616"/>
    </ligand>
</feature>
<feature type="binding site" evidence="8">
    <location>
        <begin position="87"/>
        <end position="90"/>
    </location>
    <ligand>
        <name>ATP</name>
        <dbReference type="ChEBI" id="CHEBI:30616"/>
    </ligand>
</feature>
<comment type="subcellular location">
    <subcellularLocation>
        <location evidence="8">Cytoplasm</location>
    </subcellularLocation>
</comment>
<dbReference type="NCBIfam" id="NF003300">
    <property type="entry name" value="PRK04296.1-5"/>
    <property type="match status" value="1"/>
</dbReference>
<dbReference type="EC" id="2.7.1.21" evidence="2 8"/>
<evidence type="ECO:0000256" key="5">
    <source>
        <dbReference type="ARBA" id="ARBA00022741"/>
    </source>
</evidence>
<feature type="binding site" evidence="10">
    <location>
        <begin position="170"/>
        <end position="173"/>
    </location>
    <ligand>
        <name>substrate</name>
    </ligand>
</feature>
<dbReference type="InterPro" id="IPR020633">
    <property type="entry name" value="Thymidine_kinase_CS"/>
</dbReference>
<dbReference type="GO" id="GO:0046104">
    <property type="term" value="P:thymidine metabolic process"/>
    <property type="evidence" value="ECO:0007669"/>
    <property type="project" value="TreeGrafter"/>
</dbReference>
<dbReference type="PROSITE" id="PS00603">
    <property type="entry name" value="TK_CELLULAR_TYPE"/>
    <property type="match status" value="1"/>
</dbReference>